<evidence type="ECO:0000256" key="3">
    <source>
        <dbReference type="ARBA" id="ARBA00022598"/>
    </source>
</evidence>
<comment type="catalytic activity">
    <reaction evidence="8 10">
        <text>L-aspartyl-tRNA(Asn) + L-glutamine + ATP + H2O = L-asparaginyl-tRNA(Asn) + L-glutamate + ADP + phosphate + 2 H(+)</text>
        <dbReference type="Rhea" id="RHEA:14513"/>
        <dbReference type="Rhea" id="RHEA-COMP:9674"/>
        <dbReference type="Rhea" id="RHEA-COMP:9677"/>
        <dbReference type="ChEBI" id="CHEBI:15377"/>
        <dbReference type="ChEBI" id="CHEBI:15378"/>
        <dbReference type="ChEBI" id="CHEBI:29985"/>
        <dbReference type="ChEBI" id="CHEBI:30616"/>
        <dbReference type="ChEBI" id="CHEBI:43474"/>
        <dbReference type="ChEBI" id="CHEBI:58359"/>
        <dbReference type="ChEBI" id="CHEBI:78515"/>
        <dbReference type="ChEBI" id="CHEBI:78516"/>
        <dbReference type="ChEBI" id="CHEBI:456216"/>
    </reaction>
</comment>
<keyword evidence="4 10" id="KW-0547">Nucleotide-binding</keyword>
<evidence type="ECO:0000259" key="11">
    <source>
        <dbReference type="SMART" id="SM00845"/>
    </source>
</evidence>
<dbReference type="EMBL" id="MHOD01000002">
    <property type="protein sequence ID" value="OGZ58684.1"/>
    <property type="molecule type" value="Genomic_DNA"/>
</dbReference>
<dbReference type="HAMAP" id="MF_00121">
    <property type="entry name" value="GatB"/>
    <property type="match status" value="1"/>
</dbReference>
<dbReference type="SUPFAM" id="SSF55931">
    <property type="entry name" value="Glutamine synthetase/guanido kinase"/>
    <property type="match status" value="1"/>
</dbReference>
<dbReference type="InterPro" id="IPR017958">
    <property type="entry name" value="Gln-tRNA_amidoTrfase_suB_CS"/>
</dbReference>
<gene>
    <name evidence="10" type="primary">gatB</name>
    <name evidence="12" type="ORF">A2827_03220</name>
</gene>
<sequence length="521" mass="58323">MAYIPTIGLEIHAELKTKTKMFCDCLNDPEQKEPNVNVCPICMGHPGTLPVPNAEAIKKVIQAGAALHCEIAEFSKFDRKSYFYPDLPKGYQISQYDKPFCKGGYLDIGKSGSARSVDSLSEKSKEEKIIRITRIHLEEDAGGLSHPSGENYSLVDFNRAGVPLMELVTEPDIHSGEDARKFAEELQLILRYIGASDADMEKGEMRVEVNISIAPEGSKELGTKTEIKNLNSFRAVERCVAHEIGRQTEILERGEKMPQETRGWDDLKGVTFSQRAKEEAHDYRYFPEPDIPPIRLMKERPANEASGQGYFVIADIISSIPELPQSKRKRFAEEYGIDHALIEIFINDRVLAGYYEQIVSELLSWEETEGHKDEKEIVRQKLINLCANYITTDVRKILSDKGMAISDSKMSPEDFAEFVILIHTGKISSRGAKDLLPDMIVTGADPHHLVEERGLSQVSDAKDLEGAVEKVIKENSDAVEKYKAGKVGLLQFLVGQVMKETNGKANPQVVAEVLKRKIVEQ</sequence>
<evidence type="ECO:0000256" key="2">
    <source>
        <dbReference type="ARBA" id="ARBA00011123"/>
    </source>
</evidence>
<evidence type="ECO:0000256" key="9">
    <source>
        <dbReference type="ARBA" id="ARBA00047913"/>
    </source>
</evidence>
<evidence type="ECO:0000256" key="8">
    <source>
        <dbReference type="ARBA" id="ARBA00047380"/>
    </source>
</evidence>
<comment type="subunit">
    <text evidence="2 10">Heterotrimer of A, B and C subunits.</text>
</comment>
<dbReference type="STRING" id="1802158.A2827_03220"/>
<dbReference type="GO" id="GO:0005524">
    <property type="term" value="F:ATP binding"/>
    <property type="evidence" value="ECO:0007669"/>
    <property type="project" value="UniProtKB-KW"/>
</dbReference>
<dbReference type="PROSITE" id="PS01234">
    <property type="entry name" value="GATB"/>
    <property type="match status" value="1"/>
</dbReference>
<dbReference type="SUPFAM" id="SSF89095">
    <property type="entry name" value="GatB/YqeY motif"/>
    <property type="match status" value="1"/>
</dbReference>
<accession>A0A1G2H879</accession>
<dbReference type="Gene3D" id="1.10.150.380">
    <property type="entry name" value="GatB domain, N-terminal subdomain"/>
    <property type="match status" value="1"/>
</dbReference>
<dbReference type="NCBIfam" id="NF004014">
    <property type="entry name" value="PRK05477.1-4"/>
    <property type="match status" value="1"/>
</dbReference>
<dbReference type="EC" id="6.3.5.-" evidence="10"/>
<dbReference type="PANTHER" id="PTHR11659">
    <property type="entry name" value="GLUTAMYL-TRNA GLN AMIDOTRANSFERASE SUBUNIT B MITOCHONDRIAL AND PROKARYOTIC PET112-RELATED"/>
    <property type="match status" value="1"/>
</dbReference>
<dbReference type="AlphaFoldDB" id="A0A1G2H879"/>
<evidence type="ECO:0000256" key="6">
    <source>
        <dbReference type="ARBA" id="ARBA00022917"/>
    </source>
</evidence>
<comment type="function">
    <text evidence="7 10">Allows the formation of correctly charged Asn-tRNA(Asn) or Gln-tRNA(Gln) through the transamidation of misacylated Asp-tRNA(Asn) or Glu-tRNA(Gln) in organisms which lack either or both of asparaginyl-tRNA or glutaminyl-tRNA synthetases. The reaction takes place in the presence of glutamine and ATP through an activated phospho-Asp-tRNA(Asn) or phospho-Glu-tRNA(Gln).</text>
</comment>
<comment type="caution">
    <text evidence="12">The sequence shown here is derived from an EMBL/GenBank/DDBJ whole genome shotgun (WGS) entry which is preliminary data.</text>
</comment>
<keyword evidence="3 10" id="KW-0436">Ligase</keyword>
<evidence type="ECO:0000313" key="12">
    <source>
        <dbReference type="EMBL" id="OGZ58684.1"/>
    </source>
</evidence>
<evidence type="ECO:0000256" key="1">
    <source>
        <dbReference type="ARBA" id="ARBA00005306"/>
    </source>
</evidence>
<dbReference type="GO" id="GO:0050566">
    <property type="term" value="F:asparaginyl-tRNA synthase (glutamine-hydrolyzing) activity"/>
    <property type="evidence" value="ECO:0007669"/>
    <property type="project" value="RHEA"/>
</dbReference>
<evidence type="ECO:0000256" key="10">
    <source>
        <dbReference type="HAMAP-Rule" id="MF_00121"/>
    </source>
</evidence>
<name>A0A1G2H879_9BACT</name>
<proteinExistence type="inferred from homology"/>
<dbReference type="InterPro" id="IPR003789">
    <property type="entry name" value="Asn/Gln_tRNA_amidoTrase-B-like"/>
</dbReference>
<dbReference type="NCBIfam" id="TIGR00133">
    <property type="entry name" value="gatB"/>
    <property type="match status" value="1"/>
</dbReference>
<organism evidence="12 13">
    <name type="scientific">Candidatus Spechtbacteria bacterium RIFCSPHIGHO2_01_FULL_43_30</name>
    <dbReference type="NCBI Taxonomy" id="1802158"/>
    <lineage>
        <taxon>Bacteria</taxon>
        <taxon>Candidatus Spechtiibacteriota</taxon>
    </lineage>
</organism>
<dbReference type="NCBIfam" id="NF004012">
    <property type="entry name" value="PRK05477.1-2"/>
    <property type="match status" value="1"/>
</dbReference>
<evidence type="ECO:0000256" key="7">
    <source>
        <dbReference type="ARBA" id="ARBA00024799"/>
    </source>
</evidence>
<reference evidence="12 13" key="1">
    <citation type="journal article" date="2016" name="Nat. Commun.">
        <title>Thousands of microbial genomes shed light on interconnected biogeochemical processes in an aquifer system.</title>
        <authorList>
            <person name="Anantharaman K."/>
            <person name="Brown C.T."/>
            <person name="Hug L.A."/>
            <person name="Sharon I."/>
            <person name="Castelle C.J."/>
            <person name="Probst A.J."/>
            <person name="Thomas B.C."/>
            <person name="Singh A."/>
            <person name="Wilkins M.J."/>
            <person name="Karaoz U."/>
            <person name="Brodie E.L."/>
            <person name="Williams K.H."/>
            <person name="Hubbard S.S."/>
            <person name="Banfield J.F."/>
        </authorList>
    </citation>
    <scope>NUCLEOTIDE SEQUENCE [LARGE SCALE GENOMIC DNA]</scope>
</reference>
<keyword evidence="5 10" id="KW-0067">ATP-binding</keyword>
<comment type="similarity">
    <text evidence="1 10">Belongs to the GatB/GatE family. GatB subfamily.</text>
</comment>
<dbReference type="GO" id="GO:0006412">
    <property type="term" value="P:translation"/>
    <property type="evidence" value="ECO:0007669"/>
    <property type="project" value="UniProtKB-UniRule"/>
</dbReference>
<dbReference type="InterPro" id="IPR023168">
    <property type="entry name" value="GatB_Yqey_C_2"/>
</dbReference>
<keyword evidence="6 10" id="KW-0648">Protein biosynthesis</keyword>
<dbReference type="GO" id="GO:0050567">
    <property type="term" value="F:glutaminyl-tRNA synthase (glutamine-hydrolyzing) activity"/>
    <property type="evidence" value="ECO:0007669"/>
    <property type="project" value="UniProtKB-UniRule"/>
</dbReference>
<dbReference type="InterPro" id="IPR004413">
    <property type="entry name" value="GatB"/>
</dbReference>
<feature type="domain" description="Asn/Gln amidotransferase" evidence="11">
    <location>
        <begin position="373"/>
        <end position="518"/>
    </location>
</feature>
<evidence type="ECO:0000256" key="4">
    <source>
        <dbReference type="ARBA" id="ARBA00022741"/>
    </source>
</evidence>
<dbReference type="PANTHER" id="PTHR11659:SF0">
    <property type="entry name" value="GLUTAMYL-TRNA(GLN) AMIDOTRANSFERASE SUBUNIT B, MITOCHONDRIAL"/>
    <property type="match status" value="1"/>
</dbReference>
<dbReference type="InterPro" id="IPR018027">
    <property type="entry name" value="Asn/Gln_amidotransferase"/>
</dbReference>
<dbReference type="SMART" id="SM00845">
    <property type="entry name" value="GatB_Yqey"/>
    <property type="match status" value="1"/>
</dbReference>
<dbReference type="Pfam" id="PF02637">
    <property type="entry name" value="GatB_Yqey"/>
    <property type="match status" value="1"/>
</dbReference>
<dbReference type="GO" id="GO:0070681">
    <property type="term" value="P:glutaminyl-tRNAGln biosynthesis via transamidation"/>
    <property type="evidence" value="ECO:0007669"/>
    <property type="project" value="TreeGrafter"/>
</dbReference>
<comment type="catalytic activity">
    <reaction evidence="9 10">
        <text>L-glutamyl-tRNA(Gln) + L-glutamine + ATP + H2O = L-glutaminyl-tRNA(Gln) + L-glutamate + ADP + phosphate + H(+)</text>
        <dbReference type="Rhea" id="RHEA:17521"/>
        <dbReference type="Rhea" id="RHEA-COMP:9681"/>
        <dbReference type="Rhea" id="RHEA-COMP:9684"/>
        <dbReference type="ChEBI" id="CHEBI:15377"/>
        <dbReference type="ChEBI" id="CHEBI:15378"/>
        <dbReference type="ChEBI" id="CHEBI:29985"/>
        <dbReference type="ChEBI" id="CHEBI:30616"/>
        <dbReference type="ChEBI" id="CHEBI:43474"/>
        <dbReference type="ChEBI" id="CHEBI:58359"/>
        <dbReference type="ChEBI" id="CHEBI:78520"/>
        <dbReference type="ChEBI" id="CHEBI:78521"/>
        <dbReference type="ChEBI" id="CHEBI:456216"/>
    </reaction>
</comment>
<dbReference type="Gene3D" id="1.10.10.410">
    <property type="match status" value="1"/>
</dbReference>
<evidence type="ECO:0000313" key="13">
    <source>
        <dbReference type="Proteomes" id="UP000177932"/>
    </source>
</evidence>
<dbReference type="FunFam" id="1.10.10.410:FF:000001">
    <property type="entry name" value="Aspartyl/glutamyl-tRNA(Asn/Gln) amidotransferase subunit B"/>
    <property type="match status" value="1"/>
</dbReference>
<protein>
    <recommendedName>
        <fullName evidence="10">Aspartyl/glutamyl-tRNA(Asn/Gln) amidotransferase subunit B</fullName>
        <shortName evidence="10">Asp/Glu-ADT subunit B</shortName>
        <ecNumber evidence="10">6.3.5.-</ecNumber>
    </recommendedName>
</protein>
<dbReference type="InterPro" id="IPR017959">
    <property type="entry name" value="Asn/Gln-tRNA_amidoTrfase_suB/E"/>
</dbReference>
<dbReference type="InterPro" id="IPR014746">
    <property type="entry name" value="Gln_synth/guanido_kin_cat_dom"/>
</dbReference>
<dbReference type="InterPro" id="IPR042114">
    <property type="entry name" value="GatB_C_1"/>
</dbReference>
<dbReference type="Pfam" id="PF02934">
    <property type="entry name" value="GatB_N"/>
    <property type="match status" value="1"/>
</dbReference>
<dbReference type="InterPro" id="IPR006075">
    <property type="entry name" value="Asn/Gln-tRNA_Trfase_suB/E_cat"/>
</dbReference>
<dbReference type="Proteomes" id="UP000177932">
    <property type="component" value="Unassembled WGS sequence"/>
</dbReference>
<evidence type="ECO:0000256" key="5">
    <source>
        <dbReference type="ARBA" id="ARBA00022840"/>
    </source>
</evidence>